<protein>
    <submittedName>
        <fullName evidence="3">Glycosyltransferase family 2 protein</fullName>
    </submittedName>
</protein>
<dbReference type="OrthoDB" id="9815923at2"/>
<feature type="domain" description="Glycosyltransferase 2-like" evidence="2">
    <location>
        <begin position="11"/>
        <end position="111"/>
    </location>
</feature>
<dbReference type="GO" id="GO:0016740">
    <property type="term" value="F:transferase activity"/>
    <property type="evidence" value="ECO:0007669"/>
    <property type="project" value="UniProtKB-KW"/>
</dbReference>
<dbReference type="SUPFAM" id="SSF53448">
    <property type="entry name" value="Nucleotide-diphospho-sugar transferases"/>
    <property type="match status" value="1"/>
</dbReference>
<dbReference type="InterPro" id="IPR001173">
    <property type="entry name" value="Glyco_trans_2-like"/>
</dbReference>
<dbReference type="Pfam" id="PF00535">
    <property type="entry name" value="Glycos_transf_2"/>
    <property type="match status" value="1"/>
</dbReference>
<organism evidence="3 4">
    <name type="scientific">Pseudolysobacter antarcticus</name>
    <dbReference type="NCBI Taxonomy" id="2511995"/>
    <lineage>
        <taxon>Bacteria</taxon>
        <taxon>Pseudomonadati</taxon>
        <taxon>Pseudomonadota</taxon>
        <taxon>Gammaproteobacteria</taxon>
        <taxon>Lysobacterales</taxon>
        <taxon>Rhodanobacteraceae</taxon>
        <taxon>Pseudolysobacter</taxon>
    </lineage>
</organism>
<evidence type="ECO:0000256" key="1">
    <source>
        <dbReference type="ARBA" id="ARBA00038494"/>
    </source>
</evidence>
<dbReference type="InterPro" id="IPR029044">
    <property type="entry name" value="Nucleotide-diphossugar_trans"/>
</dbReference>
<reference evidence="3 4" key="1">
    <citation type="submission" date="2019-01" db="EMBL/GenBank/DDBJ databases">
        <title>Pseudolysobacter antarctica gen. nov., sp. nov., isolated from Fildes Peninsula, Antarctica.</title>
        <authorList>
            <person name="Wei Z."/>
            <person name="Peng F."/>
        </authorList>
    </citation>
    <scope>NUCLEOTIDE SEQUENCE [LARGE SCALE GENOMIC DNA]</scope>
    <source>
        <strain evidence="3 4">AQ6-296</strain>
    </source>
</reference>
<dbReference type="AlphaFoldDB" id="A0A411HPR6"/>
<dbReference type="Gene3D" id="3.90.550.10">
    <property type="entry name" value="Spore Coat Polysaccharide Biosynthesis Protein SpsA, Chain A"/>
    <property type="match status" value="1"/>
</dbReference>
<dbReference type="PANTHER" id="PTHR43630:SF2">
    <property type="entry name" value="GLYCOSYLTRANSFERASE"/>
    <property type="match status" value="1"/>
</dbReference>
<evidence type="ECO:0000259" key="2">
    <source>
        <dbReference type="Pfam" id="PF00535"/>
    </source>
</evidence>
<dbReference type="RefSeq" id="WP_129836465.1">
    <property type="nucleotide sequence ID" value="NZ_CP035704.1"/>
</dbReference>
<evidence type="ECO:0000313" key="4">
    <source>
        <dbReference type="Proteomes" id="UP000291562"/>
    </source>
</evidence>
<keyword evidence="4" id="KW-1185">Reference proteome</keyword>
<evidence type="ECO:0000313" key="3">
    <source>
        <dbReference type="EMBL" id="QBB72474.1"/>
    </source>
</evidence>
<dbReference type="KEGG" id="xbc:ELE36_20060"/>
<name>A0A411HPR6_9GAMM</name>
<sequence>MSTGLNRSGLSACVITYNEADRIEACIASLAFCDEIIVVDSHSTDATRALAAAAAARVIERDWPGYRSQKQFAVETATHDWVLCLDADERISDDLRDEIIALRESGFLGASGWKFPRCTEYFGRYLRHGNGYPDRVLRLFDRRTGAWAGREIHEHVEVQGAVARLRGELLHNAYRNLADQLRRLENYACLMAQHMHAKGRRAHWWNLLLNPGWRFFRGYIFRGGFLDGWRGLILAYIEANYVRQKFIKLWLLNHDEKI</sequence>
<accession>A0A411HPR6</accession>
<comment type="similarity">
    <text evidence="1">Belongs to the glycosyltransferase 2 family. WaaE/KdtX subfamily.</text>
</comment>
<dbReference type="EMBL" id="CP035704">
    <property type="protein sequence ID" value="QBB72474.1"/>
    <property type="molecule type" value="Genomic_DNA"/>
</dbReference>
<dbReference type="Proteomes" id="UP000291562">
    <property type="component" value="Chromosome"/>
</dbReference>
<proteinExistence type="inferred from homology"/>
<dbReference type="PANTHER" id="PTHR43630">
    <property type="entry name" value="POLY-BETA-1,6-N-ACETYL-D-GLUCOSAMINE SYNTHASE"/>
    <property type="match status" value="1"/>
</dbReference>
<keyword evidence="3" id="KW-0808">Transferase</keyword>
<dbReference type="CDD" id="cd02511">
    <property type="entry name" value="Beta4Glucosyltransferase"/>
    <property type="match status" value="1"/>
</dbReference>
<gene>
    <name evidence="3" type="ORF">ELE36_20060</name>
</gene>